<geneLocation type="plasmid" evidence="2">
    <name>picon</name>
</geneLocation>
<proteinExistence type="predicted"/>
<gene>
    <name evidence="1" type="ORF">CCS77_2067</name>
</gene>
<reference evidence="1 2" key="1">
    <citation type="journal article" date="2018" name="Emerg. Microbes Infect.">
        <title>Genomic analysis of oral Campylobacter concisus strains identified a potential bacterial molecular marker associated with active Crohn's disease.</title>
        <authorList>
            <person name="Liu F."/>
            <person name="Ma R."/>
            <person name="Tay C.Y.A."/>
            <person name="Octavia S."/>
            <person name="Lan R."/>
            <person name="Chung H.K.L."/>
            <person name="Riordan S.M."/>
            <person name="Grimm M.C."/>
            <person name="Leong R.W."/>
            <person name="Tanaka M.M."/>
            <person name="Connor S."/>
            <person name="Zhang L."/>
        </authorList>
    </citation>
    <scope>NUCLEOTIDE SEQUENCE [LARGE SCALE GENOMIC DNA]</scope>
    <source>
        <strain evidence="1 2">P2CDO4</strain>
        <plasmid evidence="1">pICON</plasmid>
    </source>
</reference>
<name>A0A2R4P320_9BACT</name>
<dbReference type="AlphaFoldDB" id="A0A2R4P320"/>
<protein>
    <submittedName>
        <fullName evidence="1">Uncharacterized protein</fullName>
    </submittedName>
</protein>
<accession>A0A2R4P320</accession>
<dbReference type="Proteomes" id="UP000241854">
    <property type="component" value="Plasmid pICON"/>
</dbReference>
<evidence type="ECO:0000313" key="1">
    <source>
        <dbReference type="EMBL" id="AVX45073.1"/>
    </source>
</evidence>
<dbReference type="EMBL" id="CP021643">
    <property type="protein sequence ID" value="AVX45073.1"/>
    <property type="molecule type" value="Genomic_DNA"/>
</dbReference>
<organism evidence="1 2">
    <name type="scientific">Campylobacter concisus</name>
    <dbReference type="NCBI Taxonomy" id="199"/>
    <lineage>
        <taxon>Bacteria</taxon>
        <taxon>Pseudomonadati</taxon>
        <taxon>Campylobacterota</taxon>
        <taxon>Epsilonproteobacteria</taxon>
        <taxon>Campylobacterales</taxon>
        <taxon>Campylobacteraceae</taxon>
        <taxon>Campylobacter</taxon>
    </lineage>
</organism>
<sequence>MLNTNTQEIKKVIEDTIKEMDTINQLQGTKIVNTAQMLSKYELMTHELQKQQYDAERTLRYKCLNMDYEINILNSKITNVEMLLIKFKAAQ</sequence>
<keyword evidence="1" id="KW-0614">Plasmid</keyword>
<evidence type="ECO:0000313" key="2">
    <source>
        <dbReference type="Proteomes" id="UP000241854"/>
    </source>
</evidence>